<dbReference type="CDD" id="cd02440">
    <property type="entry name" value="AdoMet_MTases"/>
    <property type="match status" value="1"/>
</dbReference>
<dbReference type="InterPro" id="IPR000241">
    <property type="entry name" value="RlmKL-like_Mtase"/>
</dbReference>
<dbReference type="Proteomes" id="UP000283509">
    <property type="component" value="Unassembled WGS sequence"/>
</dbReference>
<dbReference type="AlphaFoldDB" id="A0A3R7Q384"/>
<evidence type="ECO:0000259" key="2">
    <source>
        <dbReference type="Pfam" id="PF01170"/>
    </source>
</evidence>
<dbReference type="PANTHER" id="PTHR14911:SF1">
    <property type="entry name" value="THUMP DOMAIN-CONTAINING PROTEIN 2"/>
    <property type="match status" value="1"/>
</dbReference>
<evidence type="ECO:0000256" key="1">
    <source>
        <dbReference type="SAM" id="MobiDB-lite"/>
    </source>
</evidence>
<dbReference type="EMBL" id="QCYY01002816">
    <property type="protein sequence ID" value="ROT67381.1"/>
    <property type="molecule type" value="Genomic_DNA"/>
</dbReference>
<feature type="compositionally biased region" description="Basic and acidic residues" evidence="1">
    <location>
        <begin position="184"/>
        <end position="209"/>
    </location>
</feature>
<feature type="region of interest" description="Disordered" evidence="1">
    <location>
        <begin position="184"/>
        <end position="217"/>
    </location>
</feature>
<dbReference type="STRING" id="6689.A0A3R7Q384"/>
<proteinExistence type="predicted"/>
<gene>
    <name evidence="3" type="ORF">C7M84_014535</name>
</gene>
<dbReference type="GO" id="GO:0016423">
    <property type="term" value="F:tRNA (guanine) methyltransferase activity"/>
    <property type="evidence" value="ECO:0007669"/>
    <property type="project" value="TreeGrafter"/>
</dbReference>
<dbReference type="SUPFAM" id="SSF53335">
    <property type="entry name" value="S-adenosyl-L-methionine-dependent methyltransferases"/>
    <property type="match status" value="1"/>
</dbReference>
<dbReference type="PANTHER" id="PTHR14911">
    <property type="entry name" value="THUMP DOMAIN-CONTAINING"/>
    <property type="match status" value="1"/>
</dbReference>
<name>A0A3R7Q384_PENVA</name>
<organism evidence="3 4">
    <name type="scientific">Penaeus vannamei</name>
    <name type="common">Whiteleg shrimp</name>
    <name type="synonym">Litopenaeus vannamei</name>
    <dbReference type="NCBI Taxonomy" id="6689"/>
    <lineage>
        <taxon>Eukaryota</taxon>
        <taxon>Metazoa</taxon>
        <taxon>Ecdysozoa</taxon>
        <taxon>Arthropoda</taxon>
        <taxon>Crustacea</taxon>
        <taxon>Multicrustacea</taxon>
        <taxon>Malacostraca</taxon>
        <taxon>Eumalacostraca</taxon>
        <taxon>Eucarida</taxon>
        <taxon>Decapoda</taxon>
        <taxon>Dendrobranchiata</taxon>
        <taxon>Penaeoidea</taxon>
        <taxon>Penaeidae</taxon>
        <taxon>Penaeus</taxon>
    </lineage>
</organism>
<feature type="domain" description="Ribosomal RNA large subunit methyltransferase K/L-like methyltransferase" evidence="2">
    <location>
        <begin position="313"/>
        <end position="454"/>
    </location>
</feature>
<feature type="compositionally biased region" description="Basic and acidic residues" evidence="1">
    <location>
        <begin position="91"/>
        <end position="103"/>
    </location>
</feature>
<dbReference type="GO" id="GO:0030488">
    <property type="term" value="P:tRNA methylation"/>
    <property type="evidence" value="ECO:0007669"/>
    <property type="project" value="TreeGrafter"/>
</dbReference>
<feature type="compositionally biased region" description="Polar residues" evidence="1">
    <location>
        <begin position="282"/>
        <end position="298"/>
    </location>
</feature>
<reference evidence="3 4" key="1">
    <citation type="submission" date="2018-04" db="EMBL/GenBank/DDBJ databases">
        <authorList>
            <person name="Zhang X."/>
            <person name="Yuan J."/>
            <person name="Li F."/>
            <person name="Xiang J."/>
        </authorList>
    </citation>
    <scope>NUCLEOTIDE SEQUENCE [LARGE SCALE GENOMIC DNA]</scope>
    <source>
        <tissue evidence="3">Muscle</tissue>
    </source>
</reference>
<protein>
    <submittedName>
        <fullName evidence="3">Putative THUMP domain-containing protein 2</fullName>
    </submittedName>
</protein>
<dbReference type="OrthoDB" id="2013972at2759"/>
<reference evidence="3 4" key="2">
    <citation type="submission" date="2019-01" db="EMBL/GenBank/DDBJ databases">
        <title>The decoding of complex shrimp genome reveals the adaptation for benthos swimmer, frequently molting mechanism and breeding impact on genome.</title>
        <authorList>
            <person name="Sun Y."/>
            <person name="Gao Y."/>
            <person name="Yu Y."/>
        </authorList>
    </citation>
    <scope>NUCLEOTIDE SEQUENCE [LARGE SCALE GENOMIC DNA]</scope>
    <source>
        <tissue evidence="3">Muscle</tissue>
    </source>
</reference>
<feature type="region of interest" description="Disordered" evidence="1">
    <location>
        <begin position="274"/>
        <end position="304"/>
    </location>
</feature>
<dbReference type="GO" id="GO:0043527">
    <property type="term" value="C:tRNA methyltransferase complex"/>
    <property type="evidence" value="ECO:0007669"/>
    <property type="project" value="UniProtKB-ARBA"/>
</dbReference>
<accession>A0A3R7Q384</accession>
<comment type="caution">
    <text evidence="3">The sequence shown here is derived from an EMBL/GenBank/DDBJ whole genome shotgun (WGS) entry which is preliminary data.</text>
</comment>
<sequence>MSITLFATHGRGLDAFAQEEIHEKMTNVHNVQTLGEGKISFSIPLKISDSKEDKGNDEEILIGAVSPVYDLKLVERIFILLHCETFDIGETHNESGKETDHTTDRKKKPTYNDESNNQLLKKYERKLADIIDKEKWAKVAYQVQALRRFQEQRRVRVQCQDPSNCHGSVRRRAEKQKLWQRRFSEETSCSEKRMRRESAHDLSEKRATESDIASSSDLAVGPLKERLTETGISEAREMSVAISELDASRVNYDVSSTSDASQNEMDGQEATDKVILEKRGIRTNNPEGTNGKSSNPEPQVNRVSLSRESLSLRPYIPHITLRSTVAYLMARLAQVPQGGVALDPMCGGGTILLEMAKCFEVGLIIGGDVSQEQLRVSRCNLQDVGVPFSLLRMDAAAMPLMSQSVSVVVCDVPFGQKHQLKDENESTMLQELLCECQRVLKCSGRLVLLISTRQLEILRKIMPCLSSFQHTVLAEEQETSQLKLDATYQVSLGETSAHIAVLQMLPCK</sequence>
<dbReference type="Gene3D" id="3.40.50.150">
    <property type="entry name" value="Vaccinia Virus protein VP39"/>
    <property type="match status" value="1"/>
</dbReference>
<evidence type="ECO:0000313" key="4">
    <source>
        <dbReference type="Proteomes" id="UP000283509"/>
    </source>
</evidence>
<dbReference type="InterPro" id="IPR029063">
    <property type="entry name" value="SAM-dependent_MTases_sf"/>
</dbReference>
<keyword evidence="4" id="KW-1185">Reference proteome</keyword>
<dbReference type="Pfam" id="PF01170">
    <property type="entry name" value="UPF0020"/>
    <property type="match status" value="1"/>
</dbReference>
<feature type="region of interest" description="Disordered" evidence="1">
    <location>
        <begin position="91"/>
        <end position="117"/>
    </location>
</feature>
<evidence type="ECO:0000313" key="3">
    <source>
        <dbReference type="EMBL" id="ROT67381.1"/>
    </source>
</evidence>